<dbReference type="eggNOG" id="ENOG502SPJ8">
    <property type="taxonomic scope" value="Eukaryota"/>
</dbReference>
<dbReference type="Proteomes" id="UP000016934">
    <property type="component" value="Unassembled WGS sequence"/>
</dbReference>
<keyword evidence="2" id="KW-0808">Transferase</keyword>
<organism evidence="3 4">
    <name type="scientific">Cochliobolus sativus (strain ND90Pr / ATCC 201652)</name>
    <name type="common">Common root rot and spot blotch fungus</name>
    <name type="synonym">Bipolaris sorokiniana</name>
    <dbReference type="NCBI Taxonomy" id="665912"/>
    <lineage>
        <taxon>Eukaryota</taxon>
        <taxon>Fungi</taxon>
        <taxon>Dikarya</taxon>
        <taxon>Ascomycota</taxon>
        <taxon>Pezizomycotina</taxon>
        <taxon>Dothideomycetes</taxon>
        <taxon>Pleosporomycetidae</taxon>
        <taxon>Pleosporales</taxon>
        <taxon>Pleosporineae</taxon>
        <taxon>Pleosporaceae</taxon>
        <taxon>Bipolaris</taxon>
    </lineage>
</organism>
<dbReference type="KEGG" id="bsc:COCSADRAFT_90204"/>
<gene>
    <name evidence="3" type="ORF">COCSADRAFT_90204</name>
</gene>
<dbReference type="AlphaFoldDB" id="M2SNZ3"/>
<keyword evidence="4" id="KW-1185">Reference proteome</keyword>
<dbReference type="Pfam" id="PF11991">
    <property type="entry name" value="Trp_DMAT"/>
    <property type="match status" value="1"/>
</dbReference>
<dbReference type="PANTHER" id="PTHR40627">
    <property type="entry name" value="INDOLE PRENYLTRANSFERASE TDIB-RELATED"/>
    <property type="match status" value="1"/>
</dbReference>
<accession>M2SNZ3</accession>
<comment type="similarity">
    <text evidence="1">Belongs to the tryptophan dimethylallyltransferase family.</text>
</comment>
<evidence type="ECO:0008006" key="5">
    <source>
        <dbReference type="Google" id="ProtNLM"/>
    </source>
</evidence>
<dbReference type="InterPro" id="IPR017795">
    <property type="entry name" value="ABBA_NscD-like"/>
</dbReference>
<evidence type="ECO:0000313" key="3">
    <source>
        <dbReference type="EMBL" id="EMD64015.1"/>
    </source>
</evidence>
<proteinExistence type="inferred from homology"/>
<dbReference type="OrthoDB" id="5392033at2759"/>
<dbReference type="RefSeq" id="XP_007699931.1">
    <property type="nucleotide sequence ID" value="XM_007701741.1"/>
</dbReference>
<reference evidence="4" key="2">
    <citation type="journal article" date="2013" name="PLoS Genet.">
        <title>Comparative genome structure, secondary metabolite, and effector coding capacity across Cochliobolus pathogens.</title>
        <authorList>
            <person name="Condon B.J."/>
            <person name="Leng Y."/>
            <person name="Wu D."/>
            <person name="Bushley K.E."/>
            <person name="Ohm R.A."/>
            <person name="Otillar R."/>
            <person name="Martin J."/>
            <person name="Schackwitz W."/>
            <person name="Grimwood J."/>
            <person name="MohdZainudin N."/>
            <person name="Xue C."/>
            <person name="Wang R."/>
            <person name="Manning V.A."/>
            <person name="Dhillon B."/>
            <person name="Tu Z.J."/>
            <person name="Steffenson B.J."/>
            <person name="Salamov A."/>
            <person name="Sun H."/>
            <person name="Lowry S."/>
            <person name="LaButti K."/>
            <person name="Han J."/>
            <person name="Copeland A."/>
            <person name="Lindquist E."/>
            <person name="Barry K."/>
            <person name="Schmutz J."/>
            <person name="Baker S.E."/>
            <person name="Ciuffetti L.M."/>
            <person name="Grigoriev I.V."/>
            <person name="Zhong S."/>
            <person name="Turgeon B.G."/>
        </authorList>
    </citation>
    <scope>NUCLEOTIDE SEQUENCE [LARGE SCALE GENOMIC DNA]</scope>
    <source>
        <strain evidence="4">ND90Pr / ATCC 201652</strain>
    </source>
</reference>
<evidence type="ECO:0000313" key="4">
    <source>
        <dbReference type="Proteomes" id="UP000016934"/>
    </source>
</evidence>
<reference evidence="3 4" key="1">
    <citation type="journal article" date="2012" name="PLoS Pathog.">
        <title>Diverse lifestyles and strategies of plant pathogenesis encoded in the genomes of eighteen Dothideomycetes fungi.</title>
        <authorList>
            <person name="Ohm R.A."/>
            <person name="Feau N."/>
            <person name="Henrissat B."/>
            <person name="Schoch C.L."/>
            <person name="Horwitz B.A."/>
            <person name="Barry K.W."/>
            <person name="Condon B.J."/>
            <person name="Copeland A.C."/>
            <person name="Dhillon B."/>
            <person name="Glaser F."/>
            <person name="Hesse C.N."/>
            <person name="Kosti I."/>
            <person name="LaButti K."/>
            <person name="Lindquist E.A."/>
            <person name="Lucas S."/>
            <person name="Salamov A.A."/>
            <person name="Bradshaw R.E."/>
            <person name="Ciuffetti L."/>
            <person name="Hamelin R.C."/>
            <person name="Kema G.H.J."/>
            <person name="Lawrence C."/>
            <person name="Scott J.A."/>
            <person name="Spatafora J.W."/>
            <person name="Turgeon B.G."/>
            <person name="de Wit P.J.G.M."/>
            <person name="Zhong S."/>
            <person name="Goodwin S.B."/>
            <person name="Grigoriev I.V."/>
        </authorList>
    </citation>
    <scope>NUCLEOTIDE SEQUENCE [LARGE SCALE GENOMIC DNA]</scope>
    <source>
        <strain evidence="4">ND90Pr / ATCC 201652</strain>
    </source>
</reference>
<dbReference type="PANTHER" id="PTHR40627:SF4">
    <property type="entry name" value="PRENYLTRANSFERASE ASQH1-RELATED"/>
    <property type="match status" value="1"/>
</dbReference>
<dbReference type="OMA" id="KLYWRLP"/>
<sequence>MSRTNADRLRWAELVEQHLAHALTASESYTEADIAAHVDFFRHHVCSWLGPGPAPLLPLRPACPSALTYDATPVEVSYGWKGTSSVMVRYVVDLIGRQGNPNRAASLMTAQKTIDGLRKHASRIGLGGYRVDMLPDIWEAVTARLAHWEKSDHTAECKVCTPSTTFVGFDLATSGRVHGKLYWRLPACLFGQKLLELLDNVFALLPRYGVDVGGQWAQLRRHLTLHPTSEGGSQGVRPRMLSIDATRYPAARIKLYSRCYFDSHASFADAVEPHLSLDGAVPLPLPCHYATLWARLQAQYQHQPQHQRYCLLAHDMLPNTTLTTKLYWFADQMPSGDALIINDLVADFAQPHAFMKRQLDAGHFSHNSSYIREIGMGQRKDGSFDMALYIISGPTPHSERDSIKSTTRPTPGRAHLIFAYFGSSAQPANKRSKPALCNIHMAPSRLSDTLMQREPCDPLLSTILPHRSRNMESTLPSTCRYLMSIPSTNGAISSSLVVQLPPGVDINARPCPTFFM</sequence>
<name>M2SNZ3_COCSN</name>
<dbReference type="GO" id="GO:0016765">
    <property type="term" value="F:transferase activity, transferring alkyl or aryl (other than methyl) groups"/>
    <property type="evidence" value="ECO:0007669"/>
    <property type="project" value="InterPro"/>
</dbReference>
<dbReference type="GeneID" id="19141339"/>
<dbReference type="GO" id="GO:0009820">
    <property type="term" value="P:alkaloid metabolic process"/>
    <property type="evidence" value="ECO:0007669"/>
    <property type="project" value="InterPro"/>
</dbReference>
<dbReference type="HOGENOM" id="CLU_040311_0_0_1"/>
<evidence type="ECO:0000256" key="1">
    <source>
        <dbReference type="ARBA" id="ARBA00010209"/>
    </source>
</evidence>
<evidence type="ECO:0000256" key="2">
    <source>
        <dbReference type="ARBA" id="ARBA00022679"/>
    </source>
</evidence>
<dbReference type="EMBL" id="KB445643">
    <property type="protein sequence ID" value="EMD64015.1"/>
    <property type="molecule type" value="Genomic_DNA"/>
</dbReference>
<protein>
    <recommendedName>
        <fullName evidence="5">Aromatic prenyltransferase</fullName>
    </recommendedName>
</protein>